<evidence type="ECO:0000259" key="11">
    <source>
        <dbReference type="Pfam" id="PF13841"/>
    </source>
</evidence>
<gene>
    <name evidence="12" type="primary">DEFB115</name>
</gene>
<keyword evidence="4 10" id="KW-0964">Secreted</keyword>
<feature type="signal peptide" evidence="10">
    <location>
        <begin position="1"/>
        <end position="29"/>
    </location>
</feature>
<dbReference type="Proteomes" id="UP000694564">
    <property type="component" value="Chromosome 2"/>
</dbReference>
<keyword evidence="5 10" id="KW-0929">Antimicrobial</keyword>
<dbReference type="PANTHER" id="PTHR15001:SF9">
    <property type="entry name" value="BETA-DEFENSIN 115"/>
    <property type="match status" value="1"/>
</dbReference>
<protein>
    <recommendedName>
        <fullName evidence="10">Beta-defensin</fullName>
    </recommendedName>
</protein>
<accession>A0A8D2AJ18</accession>
<proteinExistence type="inferred from homology"/>
<comment type="function">
    <text evidence="1 10">Has antibacterial activity.</text>
</comment>
<name>A0A8D2AJ18_SCIVU</name>
<reference evidence="12" key="2">
    <citation type="submission" date="2025-09" db="UniProtKB">
        <authorList>
            <consortium name="Ensembl"/>
        </authorList>
    </citation>
    <scope>IDENTIFICATION</scope>
</reference>
<evidence type="ECO:0000313" key="12">
    <source>
        <dbReference type="Ensembl" id="ENSSVLP00005001429.1"/>
    </source>
</evidence>
<keyword evidence="6 10" id="KW-0732">Signal</keyword>
<feature type="chain" id="PRO_5034810027" description="Beta-defensin" evidence="10">
    <location>
        <begin position="30"/>
        <end position="90"/>
    </location>
</feature>
<comment type="similarity">
    <text evidence="3 10">Belongs to the beta-defensin family.</text>
</comment>
<evidence type="ECO:0000256" key="8">
    <source>
        <dbReference type="ARBA" id="ARBA00023022"/>
    </source>
</evidence>
<dbReference type="InterPro" id="IPR025933">
    <property type="entry name" value="Beta_defensin_dom"/>
</dbReference>
<sequence>MLPDRSSAPSGNIKLLLLALAVLVVLAQASPDGWLRKCAYGLGKCRKSCKADERKKEKCGRSLSCCVSSTKAKLSHFPKKKNGTGEGLYR</sequence>
<dbReference type="Ensembl" id="ENSSVLT00005001577.1">
    <property type="protein sequence ID" value="ENSSVLP00005001429.1"/>
    <property type="gene ID" value="ENSSVLG00005001177.1"/>
</dbReference>
<keyword evidence="8 10" id="KW-0044">Antibiotic</keyword>
<dbReference type="GO" id="GO:0005576">
    <property type="term" value="C:extracellular region"/>
    <property type="evidence" value="ECO:0007669"/>
    <property type="project" value="UniProtKB-SubCell"/>
</dbReference>
<evidence type="ECO:0000256" key="1">
    <source>
        <dbReference type="ARBA" id="ARBA00002878"/>
    </source>
</evidence>
<evidence type="ECO:0000256" key="2">
    <source>
        <dbReference type="ARBA" id="ARBA00004613"/>
    </source>
</evidence>
<organism evidence="12 13">
    <name type="scientific">Sciurus vulgaris</name>
    <name type="common">Eurasian red squirrel</name>
    <dbReference type="NCBI Taxonomy" id="55149"/>
    <lineage>
        <taxon>Eukaryota</taxon>
        <taxon>Metazoa</taxon>
        <taxon>Chordata</taxon>
        <taxon>Craniata</taxon>
        <taxon>Vertebrata</taxon>
        <taxon>Euteleostomi</taxon>
        <taxon>Mammalia</taxon>
        <taxon>Eutheria</taxon>
        <taxon>Euarchontoglires</taxon>
        <taxon>Glires</taxon>
        <taxon>Rodentia</taxon>
        <taxon>Sciuromorpha</taxon>
        <taxon>Sciuridae</taxon>
        <taxon>Sciurinae</taxon>
        <taxon>Sciurini</taxon>
        <taxon>Sciurus</taxon>
    </lineage>
</organism>
<dbReference type="AlphaFoldDB" id="A0A8D2AJ18"/>
<evidence type="ECO:0000256" key="6">
    <source>
        <dbReference type="ARBA" id="ARBA00022729"/>
    </source>
</evidence>
<evidence type="ECO:0000256" key="9">
    <source>
        <dbReference type="ARBA" id="ARBA00023157"/>
    </source>
</evidence>
<keyword evidence="7 10" id="KW-0211">Defensin</keyword>
<dbReference type="PANTHER" id="PTHR15001">
    <property type="entry name" value="BETA-DEFENSIN 123-RELATED"/>
    <property type="match status" value="1"/>
</dbReference>
<evidence type="ECO:0000256" key="5">
    <source>
        <dbReference type="ARBA" id="ARBA00022529"/>
    </source>
</evidence>
<feature type="domain" description="Beta-defensin" evidence="11">
    <location>
        <begin position="37"/>
        <end position="66"/>
    </location>
</feature>
<evidence type="ECO:0000256" key="4">
    <source>
        <dbReference type="ARBA" id="ARBA00022525"/>
    </source>
</evidence>
<evidence type="ECO:0000256" key="7">
    <source>
        <dbReference type="ARBA" id="ARBA00022940"/>
    </source>
</evidence>
<evidence type="ECO:0000256" key="10">
    <source>
        <dbReference type="RuleBase" id="RU231113"/>
    </source>
</evidence>
<evidence type="ECO:0000256" key="3">
    <source>
        <dbReference type="ARBA" id="ARBA00007371"/>
    </source>
</evidence>
<evidence type="ECO:0000313" key="13">
    <source>
        <dbReference type="Proteomes" id="UP000694564"/>
    </source>
</evidence>
<dbReference type="GeneTree" id="ENSGT00400000023200"/>
<dbReference type="GO" id="GO:0045087">
    <property type="term" value="P:innate immune response"/>
    <property type="evidence" value="ECO:0007669"/>
    <property type="project" value="InterPro"/>
</dbReference>
<comment type="subcellular location">
    <subcellularLocation>
        <location evidence="2 10">Secreted</location>
    </subcellularLocation>
</comment>
<dbReference type="Pfam" id="PF13841">
    <property type="entry name" value="Defensin_beta_2"/>
    <property type="match status" value="1"/>
</dbReference>
<reference evidence="12" key="1">
    <citation type="submission" date="2025-08" db="UniProtKB">
        <authorList>
            <consortium name="Ensembl"/>
        </authorList>
    </citation>
    <scope>IDENTIFICATION</scope>
</reference>
<dbReference type="OrthoDB" id="9530883at2759"/>
<dbReference type="GO" id="GO:0042742">
    <property type="term" value="P:defense response to bacterium"/>
    <property type="evidence" value="ECO:0007669"/>
    <property type="project" value="UniProtKB-UniRule"/>
</dbReference>
<keyword evidence="13" id="KW-1185">Reference proteome</keyword>
<dbReference type="InterPro" id="IPR050544">
    <property type="entry name" value="Beta-defensin"/>
</dbReference>
<keyword evidence="9" id="KW-1015">Disulfide bond</keyword>